<dbReference type="PROSITE" id="PS51273">
    <property type="entry name" value="GATASE_TYPE_1"/>
    <property type="match status" value="1"/>
</dbReference>
<organism evidence="2">
    <name type="scientific">Hydrogenobacter sp</name>
    <dbReference type="NCBI Taxonomy" id="2152829"/>
    <lineage>
        <taxon>Bacteria</taxon>
        <taxon>Pseudomonadati</taxon>
        <taxon>Aquificota</taxon>
        <taxon>Aquificia</taxon>
        <taxon>Aquificales</taxon>
        <taxon>Aquificaceae</taxon>
        <taxon>Hydrogenobacter</taxon>
    </lineage>
</organism>
<dbReference type="Gene3D" id="3.40.50.880">
    <property type="match status" value="1"/>
</dbReference>
<comment type="caution">
    <text evidence="2">The sequence shown here is derived from an EMBL/GenBank/DDBJ whole genome shotgun (WGS) entry which is preliminary data.</text>
</comment>
<dbReference type="Pfam" id="PF00117">
    <property type="entry name" value="GATase"/>
    <property type="match status" value="1"/>
</dbReference>
<dbReference type="InterPro" id="IPR029062">
    <property type="entry name" value="Class_I_gatase-like"/>
</dbReference>
<gene>
    <name evidence="2" type="ORF">ENO47_06200</name>
</gene>
<dbReference type="CDD" id="cd01741">
    <property type="entry name" value="GATase1_1"/>
    <property type="match status" value="1"/>
</dbReference>
<accession>A0A7C2V7H3</accession>
<evidence type="ECO:0000259" key="1">
    <source>
        <dbReference type="Pfam" id="PF00117"/>
    </source>
</evidence>
<dbReference type="EMBL" id="DSFP01000053">
    <property type="protein sequence ID" value="HEW46241.1"/>
    <property type="molecule type" value="Genomic_DNA"/>
</dbReference>
<protein>
    <submittedName>
        <fullName evidence="2">Type 1 glutamine amidotransferase</fullName>
    </submittedName>
</protein>
<keyword evidence="2" id="KW-0315">Glutamine amidotransferase</keyword>
<feature type="domain" description="Glutamine amidotransferase" evidence="1">
    <location>
        <begin position="21"/>
        <end position="182"/>
    </location>
</feature>
<name>A0A7C2V7H3_9AQUI</name>
<dbReference type="GO" id="GO:0005829">
    <property type="term" value="C:cytosol"/>
    <property type="evidence" value="ECO:0007669"/>
    <property type="project" value="TreeGrafter"/>
</dbReference>
<dbReference type="PANTHER" id="PTHR42695">
    <property type="entry name" value="GLUTAMINE AMIDOTRANSFERASE YLR126C-RELATED"/>
    <property type="match status" value="1"/>
</dbReference>
<dbReference type="SUPFAM" id="SSF52317">
    <property type="entry name" value="Class I glutamine amidotransferase-like"/>
    <property type="match status" value="1"/>
</dbReference>
<sequence>MRVLIIKNTPLEGPGTIEEFLKENEASYKIVEAGLGEEIPPLDGYDYLVVLGGPMGVYEMDKYPFLKKVALAMEGALKRGIKVLGICLGAQLFAHVLGCRVYPGNAKEIGWCEIKATPEGIKDDVFKNILDPSGKAMVFQWHGDTYDLPFGAIRLASSNLFQEQAFRYGDSFALQFHMEVTMDMIRDWFSDSDNLNLILEKAEKLYPSYRSKADLFYRSFFKN</sequence>
<dbReference type="GO" id="GO:0016740">
    <property type="term" value="F:transferase activity"/>
    <property type="evidence" value="ECO:0007669"/>
    <property type="project" value="UniProtKB-KW"/>
</dbReference>
<dbReference type="PANTHER" id="PTHR42695:SF5">
    <property type="entry name" value="GLUTAMINE AMIDOTRANSFERASE YLR126C-RELATED"/>
    <property type="match status" value="1"/>
</dbReference>
<keyword evidence="2" id="KW-0808">Transferase</keyword>
<dbReference type="InterPro" id="IPR044992">
    <property type="entry name" value="ChyE-like"/>
</dbReference>
<reference evidence="2" key="1">
    <citation type="journal article" date="2020" name="mSystems">
        <title>Genome- and Community-Level Interaction Insights into Carbon Utilization and Element Cycling Functions of Hydrothermarchaeota in Hydrothermal Sediment.</title>
        <authorList>
            <person name="Zhou Z."/>
            <person name="Liu Y."/>
            <person name="Xu W."/>
            <person name="Pan J."/>
            <person name="Luo Z.H."/>
            <person name="Li M."/>
        </authorList>
    </citation>
    <scope>NUCLEOTIDE SEQUENCE [LARGE SCALE GENOMIC DNA]</scope>
    <source>
        <strain evidence="2">SpSt-132</strain>
    </source>
</reference>
<proteinExistence type="predicted"/>
<dbReference type="FunFam" id="3.40.50.880:FF:000033">
    <property type="entry name" value="Glutamine amidotransferase class-I"/>
    <property type="match status" value="1"/>
</dbReference>
<dbReference type="InterPro" id="IPR017926">
    <property type="entry name" value="GATASE"/>
</dbReference>
<dbReference type="AlphaFoldDB" id="A0A7C2V7H3"/>
<evidence type="ECO:0000313" key="2">
    <source>
        <dbReference type="EMBL" id="HEW46241.1"/>
    </source>
</evidence>